<accession>A0A8X7WLM0</accession>
<dbReference type="Proteomes" id="UP000886595">
    <property type="component" value="Unassembled WGS sequence"/>
</dbReference>
<gene>
    <name evidence="1" type="ORF">Bca52824_004318</name>
</gene>
<dbReference type="InterPro" id="IPR007657">
    <property type="entry name" value="Glycosyltransferase_61"/>
</dbReference>
<evidence type="ECO:0000313" key="2">
    <source>
        <dbReference type="Proteomes" id="UP000886595"/>
    </source>
</evidence>
<sequence>MVPDRIAMSKGGEKLEEFREGAFEVAEDKRNRRIGGGGRGVSRRLVDDEMLNEYIQEGGIGRHTMRGLVGSIRAVASDDFVCDEWVEEPTPLVTRFEYANMFHTVTDWYNIAYVSSRVTGLPNRPHVVFVDEHCTTQLEETWTALFSGISFRHAILSPLGYETALFKGLSGEIDCNGESARNLWQNLDNTKTAGQQKNRCRHHQHHPLSTTFSFVRREDYLAHPRHGGKIQSRLINVVAPVGCVWLHGSGEMRD</sequence>
<proteinExistence type="predicted"/>
<dbReference type="PANTHER" id="PTHR48437:SF1">
    <property type="entry name" value="INITIATOR BINDING DOMAIN-CONTAINING PROTEIN"/>
    <property type="match status" value="1"/>
</dbReference>
<keyword evidence="2" id="KW-1185">Reference proteome</keyword>
<evidence type="ECO:0000313" key="1">
    <source>
        <dbReference type="EMBL" id="KAG2333138.1"/>
    </source>
</evidence>
<protein>
    <submittedName>
        <fullName evidence="1">Uncharacterized protein</fullName>
    </submittedName>
</protein>
<dbReference type="GO" id="GO:0016757">
    <property type="term" value="F:glycosyltransferase activity"/>
    <property type="evidence" value="ECO:0007669"/>
    <property type="project" value="InterPro"/>
</dbReference>
<reference evidence="1 2" key="1">
    <citation type="submission" date="2020-02" db="EMBL/GenBank/DDBJ databases">
        <authorList>
            <person name="Ma Q."/>
            <person name="Huang Y."/>
            <person name="Song X."/>
            <person name="Pei D."/>
        </authorList>
    </citation>
    <scope>NUCLEOTIDE SEQUENCE [LARGE SCALE GENOMIC DNA]</scope>
    <source>
        <strain evidence="1">Sxm20200214</strain>
        <tissue evidence="1">Leaf</tissue>
    </source>
</reference>
<comment type="caution">
    <text evidence="1">The sequence shown here is derived from an EMBL/GenBank/DDBJ whole genome shotgun (WGS) entry which is preliminary data.</text>
</comment>
<dbReference type="EMBL" id="JAAMPC010000001">
    <property type="protein sequence ID" value="KAG2333138.1"/>
    <property type="molecule type" value="Genomic_DNA"/>
</dbReference>
<dbReference type="OrthoDB" id="529273at2759"/>
<dbReference type="AlphaFoldDB" id="A0A8X7WLM0"/>
<dbReference type="PANTHER" id="PTHR48437">
    <property type="entry name" value="INITIATOR BINDING DOMAIN-CONTAINING PROTEIN"/>
    <property type="match status" value="1"/>
</dbReference>
<name>A0A8X7WLM0_BRACI</name>
<organism evidence="1 2">
    <name type="scientific">Brassica carinata</name>
    <name type="common">Ethiopian mustard</name>
    <name type="synonym">Abyssinian cabbage</name>
    <dbReference type="NCBI Taxonomy" id="52824"/>
    <lineage>
        <taxon>Eukaryota</taxon>
        <taxon>Viridiplantae</taxon>
        <taxon>Streptophyta</taxon>
        <taxon>Embryophyta</taxon>
        <taxon>Tracheophyta</taxon>
        <taxon>Spermatophyta</taxon>
        <taxon>Magnoliopsida</taxon>
        <taxon>eudicotyledons</taxon>
        <taxon>Gunneridae</taxon>
        <taxon>Pentapetalae</taxon>
        <taxon>rosids</taxon>
        <taxon>malvids</taxon>
        <taxon>Brassicales</taxon>
        <taxon>Brassicaceae</taxon>
        <taxon>Brassiceae</taxon>
        <taxon>Brassica</taxon>
    </lineage>
</organism>